<dbReference type="InterPro" id="IPR008949">
    <property type="entry name" value="Isoprenoid_synthase_dom_sf"/>
</dbReference>
<protein>
    <submittedName>
        <fullName evidence="1">Uncharacterized protein</fullName>
    </submittedName>
</protein>
<name>A0A1P8F996_9CHLR</name>
<gene>
    <name evidence="1" type="ORF">Dform_01693</name>
</gene>
<dbReference type="Proteomes" id="UP000185934">
    <property type="component" value="Chromosome"/>
</dbReference>
<proteinExistence type="predicted"/>
<dbReference type="RefSeq" id="WP_076004612.1">
    <property type="nucleotide sequence ID" value="NZ_CP018258.1"/>
</dbReference>
<sequence length="413" mass="45778">MGVDSPKSAIDPPVARLVEEFSRVWNGAGEDADLSPLVDDADHAIRESHLDLFLSQSLGELRHPPSTFDGKSALEERVLFGLDRLGQAAFGLSPAQLEILCRRGMPQSLVQFAQMARGQESLSDDEIFQASRNVVVMHVLQLLLGQSCLLTPSVFAYSMLYPYSDNYLDDPKIPAASKRAFNALFGRRLAGENVSPANGHEKRIFSMVATIESEKYRARTPQVFASLLAIQRAQVKSLELQTKRQPSVDDVLTVTIDKGGTSVLADAYLIAENGLTPRQVRFIFGLGIFLQLVDDIQDLKQDLKSGNVTLFCLAAKDPIALESLANRAIAFGKHVMDYLEAFTAQGIEPLKEVIRMSVAQLIIGAAYQSHRYFRREYLSRLEAHFPFRLAHLEKVTATLRKQKLSLKNAGLYG</sequence>
<evidence type="ECO:0000313" key="1">
    <source>
        <dbReference type="EMBL" id="APV45013.1"/>
    </source>
</evidence>
<dbReference type="OrthoDB" id="146245at2"/>
<dbReference type="SUPFAM" id="SSF48576">
    <property type="entry name" value="Terpenoid synthases"/>
    <property type="match status" value="1"/>
</dbReference>
<organism evidence="1 2">
    <name type="scientific">Dehalogenimonas formicexedens</name>
    <dbReference type="NCBI Taxonomy" id="1839801"/>
    <lineage>
        <taxon>Bacteria</taxon>
        <taxon>Bacillati</taxon>
        <taxon>Chloroflexota</taxon>
        <taxon>Dehalococcoidia</taxon>
        <taxon>Dehalococcoidales</taxon>
        <taxon>Dehalococcoidaceae</taxon>
        <taxon>Dehalogenimonas</taxon>
    </lineage>
</organism>
<reference evidence="2" key="1">
    <citation type="submission" date="2016-11" db="EMBL/GenBank/DDBJ databases">
        <title>Dehalogenimonas formicexedens sp. nov., a chlorinated alkane respiring bacterium isolated from contaminated groundwater.</title>
        <authorList>
            <person name="Key T.A."/>
            <person name="Bowman K.S."/>
            <person name="Lee I."/>
            <person name="Chun J."/>
            <person name="Albuquerque L."/>
            <person name="da Costa M.S."/>
            <person name="Rainey F.A."/>
            <person name="Moe W.M."/>
        </authorList>
    </citation>
    <scope>NUCLEOTIDE SEQUENCE [LARGE SCALE GENOMIC DNA]</scope>
    <source>
        <strain evidence="2">NSZ-14</strain>
    </source>
</reference>
<evidence type="ECO:0000313" key="2">
    <source>
        <dbReference type="Proteomes" id="UP000185934"/>
    </source>
</evidence>
<keyword evidence="2" id="KW-1185">Reference proteome</keyword>
<accession>A0A1P8F996</accession>
<dbReference type="KEGG" id="dfo:Dform_01693"/>
<dbReference type="EMBL" id="CP018258">
    <property type="protein sequence ID" value="APV45013.1"/>
    <property type="molecule type" value="Genomic_DNA"/>
</dbReference>
<dbReference type="AlphaFoldDB" id="A0A1P8F996"/>